<evidence type="ECO:0000313" key="2">
    <source>
        <dbReference type="Proteomes" id="UP000183471"/>
    </source>
</evidence>
<sequence>MCNTEEDRCMVNGYLPLVNSSEMNKLIYRQPGKMSGPTSVRMHACCCADISNLNPAAVAKSSKG</sequence>
<name>A0ABY0TAS0_9PROT</name>
<keyword evidence="2" id="KW-1185">Reference proteome</keyword>
<proteinExistence type="predicted"/>
<reference evidence="1 2" key="1">
    <citation type="submission" date="2016-10" db="EMBL/GenBank/DDBJ databases">
        <authorList>
            <person name="Varghese N."/>
            <person name="Submissions S."/>
        </authorList>
    </citation>
    <scope>NUCLEOTIDE SEQUENCE [LARGE SCALE GENOMIC DNA]</scope>
    <source>
        <strain evidence="1 2">Nl1</strain>
    </source>
</reference>
<organism evidence="1 2">
    <name type="scientific">Nitrosospira multiformis</name>
    <dbReference type="NCBI Taxonomy" id="1231"/>
    <lineage>
        <taxon>Bacteria</taxon>
        <taxon>Pseudomonadati</taxon>
        <taxon>Pseudomonadota</taxon>
        <taxon>Betaproteobacteria</taxon>
        <taxon>Nitrosomonadales</taxon>
        <taxon>Nitrosomonadaceae</taxon>
        <taxon>Nitrosospira</taxon>
    </lineage>
</organism>
<comment type="caution">
    <text evidence="1">The sequence shown here is derived from an EMBL/GenBank/DDBJ whole genome shotgun (WGS) entry which is preliminary data.</text>
</comment>
<protein>
    <submittedName>
        <fullName evidence="1">Uncharacterized protein</fullName>
    </submittedName>
</protein>
<accession>A0ABY0TAS0</accession>
<gene>
    <name evidence="1" type="ORF">SAMN05216402_0916</name>
</gene>
<evidence type="ECO:0000313" key="1">
    <source>
        <dbReference type="EMBL" id="SDQ45544.1"/>
    </source>
</evidence>
<dbReference type="Proteomes" id="UP000183471">
    <property type="component" value="Unassembled WGS sequence"/>
</dbReference>
<dbReference type="EMBL" id="FNKY01000001">
    <property type="protein sequence ID" value="SDQ45544.1"/>
    <property type="molecule type" value="Genomic_DNA"/>
</dbReference>